<reference evidence="2 3" key="1">
    <citation type="submission" date="2020-08" db="EMBL/GenBank/DDBJ databases">
        <title>Genomic Encyclopedia of Type Strains, Phase III (KMG-III): the genomes of soil and plant-associated and newly described type strains.</title>
        <authorList>
            <person name="Whitman W."/>
        </authorList>
    </citation>
    <scope>NUCLEOTIDE SEQUENCE [LARGE SCALE GENOMIC DNA]</scope>
    <source>
        <strain evidence="2 3">CECT 3303</strain>
    </source>
</reference>
<keyword evidence="3" id="KW-1185">Reference proteome</keyword>
<dbReference type="EMBL" id="JACHJJ010000024">
    <property type="protein sequence ID" value="MBB5966492.1"/>
    <property type="molecule type" value="Genomic_DNA"/>
</dbReference>
<accession>A0A841D797</accession>
<dbReference type="InterPro" id="IPR046041">
    <property type="entry name" value="DUF5999"/>
</dbReference>
<organism evidence="2 3">
    <name type="scientific">Planomonospora venezuelensis</name>
    <dbReference type="NCBI Taxonomy" id="1999"/>
    <lineage>
        <taxon>Bacteria</taxon>
        <taxon>Bacillati</taxon>
        <taxon>Actinomycetota</taxon>
        <taxon>Actinomycetes</taxon>
        <taxon>Streptosporangiales</taxon>
        <taxon>Streptosporangiaceae</taxon>
        <taxon>Planomonospora</taxon>
    </lineage>
</organism>
<dbReference type="RefSeq" id="WP_184946653.1">
    <property type="nucleotide sequence ID" value="NZ_BAAAWZ010000004.1"/>
</dbReference>
<sequence length="75" mass="8179">MCQHEPPCPPAYASDREAARPVAFRPEQGWSLLCNGVVLFDDTGELLPDGRAVPPHRPPLPRTSPARRPVLARAA</sequence>
<dbReference type="Proteomes" id="UP000562352">
    <property type="component" value="Unassembled WGS sequence"/>
</dbReference>
<feature type="region of interest" description="Disordered" evidence="1">
    <location>
        <begin position="49"/>
        <end position="75"/>
    </location>
</feature>
<comment type="caution">
    <text evidence="2">The sequence shown here is derived from an EMBL/GenBank/DDBJ whole genome shotgun (WGS) entry which is preliminary data.</text>
</comment>
<proteinExistence type="predicted"/>
<gene>
    <name evidence="2" type="ORF">FHS22_005784</name>
</gene>
<dbReference type="AlphaFoldDB" id="A0A841D797"/>
<dbReference type="Pfam" id="PF19462">
    <property type="entry name" value="DUF5999"/>
    <property type="match status" value="1"/>
</dbReference>
<name>A0A841D797_PLAVE</name>
<evidence type="ECO:0000313" key="3">
    <source>
        <dbReference type="Proteomes" id="UP000562352"/>
    </source>
</evidence>
<evidence type="ECO:0000256" key="1">
    <source>
        <dbReference type="SAM" id="MobiDB-lite"/>
    </source>
</evidence>
<protein>
    <submittedName>
        <fullName evidence="2">Uncharacterized protein</fullName>
    </submittedName>
</protein>
<evidence type="ECO:0000313" key="2">
    <source>
        <dbReference type="EMBL" id="MBB5966492.1"/>
    </source>
</evidence>